<proteinExistence type="predicted"/>
<accession>A0A382T3Q9</accession>
<name>A0A382T3Q9_9ZZZZ</name>
<sequence length="181" mass="20800">MKRLLLFIIFNSSFIYPKNTFQIEIKNLFIGSQTLHAANLLMMNSFEGKKYGTFTWAYKNDSWSEGYGGLTYMPTPYFQFGAGLGLEDADNPLRLGSMIWIGKDNLYLLSLLEDGGSGKWHQINAIYRLNRYLGIGLMKEKYTGFGPKFELIIPSLPIQLWFSLLCLGDNQNIYFTIKFLL</sequence>
<dbReference type="EMBL" id="UINC01133153">
    <property type="protein sequence ID" value="SVD15921.1"/>
    <property type="molecule type" value="Genomic_DNA"/>
</dbReference>
<organism evidence="1">
    <name type="scientific">marine metagenome</name>
    <dbReference type="NCBI Taxonomy" id="408172"/>
    <lineage>
        <taxon>unclassified sequences</taxon>
        <taxon>metagenomes</taxon>
        <taxon>ecological metagenomes</taxon>
    </lineage>
</organism>
<protein>
    <submittedName>
        <fullName evidence="1">Uncharacterized protein</fullName>
    </submittedName>
</protein>
<evidence type="ECO:0000313" key="1">
    <source>
        <dbReference type="EMBL" id="SVD15921.1"/>
    </source>
</evidence>
<dbReference type="AlphaFoldDB" id="A0A382T3Q9"/>
<reference evidence="1" key="1">
    <citation type="submission" date="2018-05" db="EMBL/GenBank/DDBJ databases">
        <authorList>
            <person name="Lanie J.A."/>
            <person name="Ng W.-L."/>
            <person name="Kazmierczak K.M."/>
            <person name="Andrzejewski T.M."/>
            <person name="Davidsen T.M."/>
            <person name="Wayne K.J."/>
            <person name="Tettelin H."/>
            <person name="Glass J.I."/>
            <person name="Rusch D."/>
            <person name="Podicherti R."/>
            <person name="Tsui H.-C.T."/>
            <person name="Winkler M.E."/>
        </authorList>
    </citation>
    <scope>NUCLEOTIDE SEQUENCE</scope>
</reference>
<gene>
    <name evidence="1" type="ORF">METZ01_LOCUS368775</name>
</gene>